<keyword evidence="8 17" id="KW-0863">Zinc-finger</keyword>
<evidence type="ECO:0000256" key="8">
    <source>
        <dbReference type="ARBA" id="ARBA00022771"/>
    </source>
</evidence>
<evidence type="ECO:0000256" key="16">
    <source>
        <dbReference type="ARBA" id="ARBA00048889"/>
    </source>
</evidence>
<sequence length="1070" mass="111731">MPRARGRPRQDIASGPSGASSSSAASIPCFKAVDELRRRLPTWVKRMLQQPAADGTLPPVLDASELEEVLEKLTAATTQLQGPTGLAVAERVFAHEHTRVAILQLMAVALRVPMPDGGPQPPEVQLRWRLGLEVGALVFALFTVVRDAPSGFVLAEGLVKTQALHACARQMAAAVDSLLGSAGPPSQACRNTAIKALTLGLSLAGCVATAFQRHGLDPSGPLMDSAVLEHGARLLLLLQLTPTGAGARPRGLGNEVASELGVASELALAAASSEFAIAISAGGAARQIWAGPCAQHAAMVVGLAALRELEGGEEHGGAGEQPCPCLGLELRHVGLAQPLSLLVIALSPERILSWPRPITAARVLLRVGLAVAGTGGQVRVAAAAAGAGGGRGRGPVPPPALSEVERDRTPAAALQAAVGHLPKGRQLSHGPWSVVTDRAIASLRRELKADIAQTERFSELIVETAPKEERGRLLLREVSDEMADRLRSGDLSRLGFSGRTELQATVQRSWKGEGGWNVVVGVTAAQRAEFRRRAKEVRVVSGVVVTPYLNALGRALRKERKPIFDELQAKGLAPRWFKGADILFHAWRLAAMVLRREMPGGGVRQVARAHTAVAMRVLLLDSTADLWDDDAGHARCPSEPPASLAAALAGGALPALEGVLRSCARDAPGGVAGDAAVLLPNCWGRAVPLLVYGDPLQAGAFVATATKLLRRTQPRALLTAHPEPAESGAGLHAVTQLLAVVRQSTDPDGIAPPALARLAPVLSLALGEWVPELERLVRQAALEDEAAWQQGQRRARQQLGTAGMGTGSSSAARQGEGEEVPWLLYRALTELLATYTTAAAGRKGAPPEGLLAGEAAAGGSGSELSFPSAAGLAAPGLVGVALGLVQRRRPDGGAWKTLYITIAFQALYVAETRADEVRALHADASAFAWRPEAVRLVMQVLGDDKGAWDRIGKGLATLERALEAWAAGREGSGQLCRLASGAMTLGLYGGLLCDLGGLMVPLEEARRRLGLPPACSNPACANLAGDSEAGLRLQRCGRCGRVSYCCQECQRAHWRSGHKEACGGGGGSGA</sequence>
<dbReference type="AlphaFoldDB" id="A0A835XTL5"/>
<dbReference type="EC" id="2.7.1.182" evidence="15"/>
<dbReference type="PANTHER" id="PTHR32523:SF8">
    <property type="entry name" value="DOLICHOL KINASE"/>
    <property type="match status" value="1"/>
</dbReference>
<dbReference type="InterPro" id="IPR002893">
    <property type="entry name" value="Znf_MYND"/>
</dbReference>
<feature type="region of interest" description="Disordered" evidence="18">
    <location>
        <begin position="792"/>
        <end position="815"/>
    </location>
</feature>
<dbReference type="GO" id="GO:0016020">
    <property type="term" value="C:membrane"/>
    <property type="evidence" value="ECO:0007669"/>
    <property type="project" value="UniProtKB-SubCell"/>
</dbReference>
<dbReference type="PROSITE" id="PS50865">
    <property type="entry name" value="ZF_MYND_2"/>
    <property type="match status" value="1"/>
</dbReference>
<organism evidence="20 21">
    <name type="scientific">Edaphochlamys debaryana</name>
    <dbReference type="NCBI Taxonomy" id="47281"/>
    <lineage>
        <taxon>Eukaryota</taxon>
        <taxon>Viridiplantae</taxon>
        <taxon>Chlorophyta</taxon>
        <taxon>core chlorophytes</taxon>
        <taxon>Chlorophyceae</taxon>
        <taxon>CS clade</taxon>
        <taxon>Chlamydomonadales</taxon>
        <taxon>Chlamydomonadales incertae sedis</taxon>
        <taxon>Edaphochlamys</taxon>
    </lineage>
</organism>
<comment type="subcellular location">
    <subcellularLocation>
        <location evidence="1">Plastid</location>
        <location evidence="1">Chloroplast membrane</location>
        <topology evidence="1">Multi-pass membrane protein</topology>
    </subcellularLocation>
</comment>
<evidence type="ECO:0000256" key="5">
    <source>
        <dbReference type="ARBA" id="ARBA00022679"/>
    </source>
</evidence>
<evidence type="ECO:0000313" key="20">
    <source>
        <dbReference type="EMBL" id="KAG2489442.1"/>
    </source>
</evidence>
<keyword evidence="10" id="KW-0862">Zinc</keyword>
<keyword evidence="3" id="KW-0150">Chloroplast</keyword>
<feature type="region of interest" description="Disordered" evidence="18">
    <location>
        <begin position="1"/>
        <end position="24"/>
    </location>
</feature>
<dbReference type="PANTHER" id="PTHR32523">
    <property type="entry name" value="PHYTOL KINASE 1, CHLOROPLASTIC"/>
    <property type="match status" value="1"/>
</dbReference>
<name>A0A835XTL5_9CHLO</name>
<comment type="pathway">
    <text evidence="14">Cofactor biosynthesis; tocopherol biosynthesis.</text>
</comment>
<keyword evidence="6" id="KW-0812">Transmembrane</keyword>
<dbReference type="GO" id="GO:0009507">
    <property type="term" value="C:chloroplast"/>
    <property type="evidence" value="ECO:0007669"/>
    <property type="project" value="UniProtKB-SubCell"/>
</dbReference>
<evidence type="ECO:0000256" key="9">
    <source>
        <dbReference type="ARBA" id="ARBA00022777"/>
    </source>
</evidence>
<evidence type="ECO:0000256" key="12">
    <source>
        <dbReference type="ARBA" id="ARBA00022989"/>
    </source>
</evidence>
<protein>
    <recommendedName>
        <fullName evidence="15">phytol kinase</fullName>
        <ecNumber evidence="15">2.7.1.182</ecNumber>
    </recommendedName>
</protein>
<dbReference type="Pfam" id="PF01753">
    <property type="entry name" value="zf-MYND"/>
    <property type="match status" value="1"/>
</dbReference>
<evidence type="ECO:0000256" key="17">
    <source>
        <dbReference type="PROSITE-ProRule" id="PRU00134"/>
    </source>
</evidence>
<evidence type="ECO:0000256" key="10">
    <source>
        <dbReference type="ARBA" id="ARBA00022833"/>
    </source>
</evidence>
<evidence type="ECO:0000256" key="14">
    <source>
        <dbReference type="ARBA" id="ARBA00024015"/>
    </source>
</evidence>
<evidence type="ECO:0000256" key="2">
    <source>
        <dbReference type="ARBA" id="ARBA00010794"/>
    </source>
</evidence>
<keyword evidence="5" id="KW-0808">Transferase</keyword>
<dbReference type="GO" id="GO:0008270">
    <property type="term" value="F:zinc ion binding"/>
    <property type="evidence" value="ECO:0007669"/>
    <property type="project" value="UniProtKB-KW"/>
</dbReference>
<evidence type="ECO:0000256" key="4">
    <source>
        <dbReference type="ARBA" id="ARBA00022640"/>
    </source>
</evidence>
<keyword evidence="11" id="KW-0809">Transit peptide</keyword>
<dbReference type="Gene3D" id="6.10.140.2220">
    <property type="match status" value="1"/>
</dbReference>
<reference evidence="20" key="1">
    <citation type="journal article" date="2020" name="bioRxiv">
        <title>Comparative genomics of Chlamydomonas.</title>
        <authorList>
            <person name="Craig R.J."/>
            <person name="Hasan A.R."/>
            <person name="Ness R.W."/>
            <person name="Keightley P.D."/>
        </authorList>
    </citation>
    <scope>NUCLEOTIDE SEQUENCE</scope>
    <source>
        <strain evidence="20">CCAP 11/70</strain>
    </source>
</reference>
<keyword evidence="9" id="KW-0418">Kinase</keyword>
<dbReference type="Proteomes" id="UP000612055">
    <property type="component" value="Unassembled WGS sequence"/>
</dbReference>
<accession>A0A835XTL5</accession>
<evidence type="ECO:0000256" key="15">
    <source>
        <dbReference type="ARBA" id="ARBA00039024"/>
    </source>
</evidence>
<dbReference type="EMBL" id="JAEHOE010000073">
    <property type="protein sequence ID" value="KAG2489442.1"/>
    <property type="molecule type" value="Genomic_DNA"/>
</dbReference>
<evidence type="ECO:0000256" key="7">
    <source>
        <dbReference type="ARBA" id="ARBA00022723"/>
    </source>
</evidence>
<comment type="catalytic activity">
    <reaction evidence="16">
        <text>phytol + CTP = phytyl phosphate + CDP + H(+)</text>
        <dbReference type="Rhea" id="RHEA:38055"/>
        <dbReference type="ChEBI" id="CHEBI:15378"/>
        <dbReference type="ChEBI" id="CHEBI:17327"/>
        <dbReference type="ChEBI" id="CHEBI:37563"/>
        <dbReference type="ChEBI" id="CHEBI:58069"/>
        <dbReference type="ChEBI" id="CHEBI:75483"/>
        <dbReference type="EC" id="2.7.1.182"/>
    </reaction>
</comment>
<feature type="domain" description="MYND-type" evidence="19">
    <location>
        <begin position="1017"/>
        <end position="1062"/>
    </location>
</feature>
<keyword evidence="7" id="KW-0479">Metal-binding</keyword>
<gene>
    <name evidence="20" type="ORF">HYH03_012078</name>
</gene>
<evidence type="ECO:0000256" key="13">
    <source>
        <dbReference type="ARBA" id="ARBA00023136"/>
    </source>
</evidence>
<proteinExistence type="inferred from homology"/>
<keyword evidence="13" id="KW-0472">Membrane</keyword>
<evidence type="ECO:0000256" key="1">
    <source>
        <dbReference type="ARBA" id="ARBA00004508"/>
    </source>
</evidence>
<evidence type="ECO:0000256" key="3">
    <source>
        <dbReference type="ARBA" id="ARBA00022528"/>
    </source>
</evidence>
<evidence type="ECO:0000259" key="19">
    <source>
        <dbReference type="PROSITE" id="PS50865"/>
    </source>
</evidence>
<keyword evidence="12" id="KW-1133">Transmembrane helix</keyword>
<keyword evidence="21" id="KW-1185">Reference proteome</keyword>
<dbReference type="InterPro" id="IPR039606">
    <property type="entry name" value="Phytol/farnesol_kinase"/>
</dbReference>
<feature type="compositionally biased region" description="Low complexity" evidence="18">
    <location>
        <begin position="792"/>
        <end position="812"/>
    </location>
</feature>
<comment type="similarity">
    <text evidence="2">Belongs to the polyprenol kinase family.</text>
</comment>
<dbReference type="GO" id="GO:0010276">
    <property type="term" value="F:phytol kinase activity"/>
    <property type="evidence" value="ECO:0007669"/>
    <property type="project" value="UniProtKB-EC"/>
</dbReference>
<evidence type="ECO:0000313" key="21">
    <source>
        <dbReference type="Proteomes" id="UP000612055"/>
    </source>
</evidence>
<evidence type="ECO:0000256" key="18">
    <source>
        <dbReference type="SAM" id="MobiDB-lite"/>
    </source>
</evidence>
<feature type="compositionally biased region" description="Low complexity" evidence="18">
    <location>
        <begin position="12"/>
        <end position="24"/>
    </location>
</feature>
<dbReference type="SUPFAM" id="SSF144232">
    <property type="entry name" value="HIT/MYND zinc finger-like"/>
    <property type="match status" value="1"/>
</dbReference>
<evidence type="ECO:0000256" key="6">
    <source>
        <dbReference type="ARBA" id="ARBA00022692"/>
    </source>
</evidence>
<comment type="caution">
    <text evidence="20">The sequence shown here is derived from an EMBL/GenBank/DDBJ whole genome shotgun (WGS) entry which is preliminary data.</text>
</comment>
<keyword evidence="4" id="KW-0934">Plastid</keyword>
<evidence type="ECO:0000256" key="11">
    <source>
        <dbReference type="ARBA" id="ARBA00022946"/>
    </source>
</evidence>